<protein>
    <recommendedName>
        <fullName evidence="3">RNA helicase</fullName>
    </recommendedName>
</protein>
<dbReference type="AlphaFoldDB" id="A0A1V3GA70"/>
<reference evidence="1 2" key="1">
    <citation type="submission" date="2016-11" db="EMBL/GenBank/DDBJ databases">
        <authorList>
            <person name="Jaros S."/>
            <person name="Januszkiewicz K."/>
            <person name="Wedrychowicz H."/>
        </authorList>
    </citation>
    <scope>NUCLEOTIDE SEQUENCE [LARGE SCALE GENOMIC DNA]</scope>
    <source>
        <strain evidence="1 2">Con a/3</strain>
    </source>
</reference>
<accession>A0A1V3GA70</accession>
<evidence type="ECO:0000313" key="1">
    <source>
        <dbReference type="EMBL" id="OOE13707.1"/>
    </source>
</evidence>
<sequence length="151" mass="17951">MRIMELTYYIEKLDGYEPFLTYKIPENMHNDEKYARQLCEFFVTGQKEYELQSNEMKGSEEILIVKEIGPAKRFLDEASYKGRGIFLEFRQYQSTGNMPLLHVQALNSHWDVMRYLLKDVVEIPRQGQFLRDSAELDEDRAVYVMYVGEKI</sequence>
<dbReference type="Proteomes" id="UP000188597">
    <property type="component" value="Unassembled WGS sequence"/>
</dbReference>
<evidence type="ECO:0008006" key="3">
    <source>
        <dbReference type="Google" id="ProtNLM"/>
    </source>
</evidence>
<name>A0A1V3GA70_9BACL</name>
<dbReference type="OrthoDB" id="1682087at2"/>
<comment type="caution">
    <text evidence="1">The sequence shown here is derived from an EMBL/GenBank/DDBJ whole genome shotgun (WGS) entry which is preliminary data.</text>
</comment>
<organism evidence="1 2">
    <name type="scientific">Fictibacillus arsenicus</name>
    <dbReference type="NCBI Taxonomy" id="255247"/>
    <lineage>
        <taxon>Bacteria</taxon>
        <taxon>Bacillati</taxon>
        <taxon>Bacillota</taxon>
        <taxon>Bacilli</taxon>
        <taxon>Bacillales</taxon>
        <taxon>Fictibacillaceae</taxon>
        <taxon>Fictibacillus</taxon>
    </lineage>
</organism>
<proteinExistence type="predicted"/>
<dbReference type="EMBL" id="MQMF01000001">
    <property type="protein sequence ID" value="OOE13707.1"/>
    <property type="molecule type" value="Genomic_DNA"/>
</dbReference>
<gene>
    <name evidence="1" type="ORF">UN64_00360</name>
</gene>
<evidence type="ECO:0000313" key="2">
    <source>
        <dbReference type="Proteomes" id="UP000188597"/>
    </source>
</evidence>